<feature type="domain" description="HhH-GPD" evidence="17">
    <location>
        <begin position="231"/>
        <end position="399"/>
    </location>
</feature>
<keyword evidence="10" id="KW-0539">Nucleus</keyword>
<dbReference type="PANTHER" id="PTHR10242">
    <property type="entry name" value="8-OXOGUANINE DNA GLYCOSYLASE"/>
    <property type="match status" value="1"/>
</dbReference>
<dbReference type="InterPro" id="IPR003265">
    <property type="entry name" value="HhH-GPD_domain"/>
</dbReference>
<dbReference type="Gene3D" id="1.10.1670.10">
    <property type="entry name" value="Helix-hairpin-Helix base-excision DNA repair enzymes (C-terminal)"/>
    <property type="match status" value="1"/>
</dbReference>
<evidence type="ECO:0000256" key="3">
    <source>
        <dbReference type="ARBA" id="ARBA00004642"/>
    </source>
</evidence>
<gene>
    <name evidence="18" type="ORF">MATL_G00106680</name>
</gene>
<comment type="subcellular location">
    <subcellularLocation>
        <location evidence="1">Nucleus matrix</location>
    </subcellularLocation>
    <subcellularLocation>
        <location evidence="2">Nucleus speckle</location>
    </subcellularLocation>
    <subcellularLocation>
        <location evidence="3">Nucleus</location>
        <location evidence="3">Nucleoplasm</location>
    </subcellularLocation>
</comment>
<dbReference type="SUPFAM" id="SSF55945">
    <property type="entry name" value="TATA-box binding protein-like"/>
    <property type="match status" value="1"/>
</dbReference>
<evidence type="ECO:0000256" key="15">
    <source>
        <dbReference type="ARBA" id="ARBA00073127"/>
    </source>
</evidence>
<organism evidence="18 19">
    <name type="scientific">Megalops atlanticus</name>
    <name type="common">Tarpon</name>
    <name type="synonym">Clupea gigantea</name>
    <dbReference type="NCBI Taxonomy" id="7932"/>
    <lineage>
        <taxon>Eukaryota</taxon>
        <taxon>Metazoa</taxon>
        <taxon>Chordata</taxon>
        <taxon>Craniata</taxon>
        <taxon>Vertebrata</taxon>
        <taxon>Euteleostomi</taxon>
        <taxon>Actinopterygii</taxon>
        <taxon>Neopterygii</taxon>
        <taxon>Teleostei</taxon>
        <taxon>Elopiformes</taxon>
        <taxon>Megalopidae</taxon>
        <taxon>Megalops</taxon>
    </lineage>
</organism>
<dbReference type="CDD" id="cd00056">
    <property type="entry name" value="ENDO3c"/>
    <property type="match status" value="1"/>
</dbReference>
<evidence type="ECO:0000256" key="12">
    <source>
        <dbReference type="ARBA" id="ARBA00023295"/>
    </source>
</evidence>
<dbReference type="EMBL" id="JAFDVH010000008">
    <property type="protein sequence ID" value="KAG7472227.1"/>
    <property type="molecule type" value="Genomic_DNA"/>
</dbReference>
<dbReference type="InterPro" id="IPR012904">
    <property type="entry name" value="OGG_N"/>
</dbReference>
<dbReference type="GO" id="GO:0016607">
    <property type="term" value="C:nuclear speck"/>
    <property type="evidence" value="ECO:0007669"/>
    <property type="project" value="UniProtKB-SubCell"/>
</dbReference>
<keyword evidence="19" id="KW-1185">Reference proteome</keyword>
<dbReference type="Pfam" id="PF07934">
    <property type="entry name" value="OGG_N"/>
    <property type="match status" value="1"/>
</dbReference>
<dbReference type="SMART" id="SM00478">
    <property type="entry name" value="ENDO3c"/>
    <property type="match status" value="1"/>
</dbReference>
<comment type="caution">
    <text evidence="18">The sequence shown here is derived from an EMBL/GenBank/DDBJ whole genome shotgun (WGS) entry which is preliminary data.</text>
</comment>
<evidence type="ECO:0000256" key="7">
    <source>
        <dbReference type="ARBA" id="ARBA00022801"/>
    </source>
</evidence>
<sequence length="453" mass="51489">MHVLDSKTSTVDVYRVIELLTIKSRFLIGQYLRRGQVGIAVARFAVPVLQQYRIMSQHALLSMGAKSWRSLACSRSELRLDLTLGCGQTFRWREMGEGHWTGVMAGRVWTLTQTDDRLWYHTYGTQGSEGEVNGRKRAGVRPHGNGKRTKGTITVKEEETSEDQEPKVLNSEQDSKEEEALKDYFQLNVKLVDLYKEWGTADHHFQRIAKTFTGVRMLRQDPTECLFSFICTSNNHISRIQGMVERLCNTLGAPLCQLDGTSYHDFPTLEALADSSVEACLRDLGFGYRARFLQQSARQILDTHGTDWLQRLRSAPYLEARDALRSLPGVGLKVADCVCLMSLDKACAVPVDTHVWQIARRDYRCGAGTGQKSLTDKVHRDIGDFFRQLWGPYAGWAHSVLFCSDLKKFQKLKEVAIKKEEDVEMKISEKTLKKNGDRESVQRVKRVKCDAAE</sequence>
<evidence type="ECO:0000256" key="14">
    <source>
        <dbReference type="ARBA" id="ARBA00044632"/>
    </source>
</evidence>
<keyword evidence="12" id="KW-0326">Glycosidase</keyword>
<evidence type="ECO:0000259" key="17">
    <source>
        <dbReference type="SMART" id="SM00478"/>
    </source>
</evidence>
<evidence type="ECO:0000256" key="1">
    <source>
        <dbReference type="ARBA" id="ARBA00004109"/>
    </source>
</evidence>
<evidence type="ECO:0000256" key="13">
    <source>
        <dbReference type="ARBA" id="ARBA00025652"/>
    </source>
</evidence>
<reference evidence="18" key="1">
    <citation type="submission" date="2021-01" db="EMBL/GenBank/DDBJ databases">
        <authorList>
            <person name="Zahm M."/>
            <person name="Roques C."/>
            <person name="Cabau C."/>
            <person name="Klopp C."/>
            <person name="Donnadieu C."/>
            <person name="Jouanno E."/>
            <person name="Lampietro C."/>
            <person name="Louis A."/>
            <person name="Herpin A."/>
            <person name="Echchiki A."/>
            <person name="Berthelot C."/>
            <person name="Parey E."/>
            <person name="Roest-Crollius H."/>
            <person name="Braasch I."/>
            <person name="Postlethwait J."/>
            <person name="Bobe J."/>
            <person name="Montfort J."/>
            <person name="Bouchez O."/>
            <person name="Begum T."/>
            <person name="Mejri S."/>
            <person name="Adams A."/>
            <person name="Chen W.-J."/>
            <person name="Guiguen Y."/>
        </authorList>
    </citation>
    <scope>NUCLEOTIDE SEQUENCE</scope>
    <source>
        <strain evidence="18">YG-15Mar2019-1</strain>
        <tissue evidence="18">Brain</tissue>
    </source>
</reference>
<comment type="similarity">
    <text evidence="4">Belongs to the type-1 OGG1 family.</text>
</comment>
<keyword evidence="8" id="KW-0234">DNA repair</keyword>
<dbReference type="GO" id="GO:0006285">
    <property type="term" value="P:base-excision repair, AP site formation"/>
    <property type="evidence" value="ECO:0007669"/>
    <property type="project" value="TreeGrafter"/>
</dbReference>
<accession>A0A9D3Q1K0</accession>
<dbReference type="Proteomes" id="UP001046870">
    <property type="component" value="Chromosome 8"/>
</dbReference>
<dbReference type="PANTHER" id="PTHR10242:SF2">
    <property type="entry name" value="N-GLYCOSYLASE_DNA LYASE"/>
    <property type="match status" value="1"/>
</dbReference>
<evidence type="ECO:0000256" key="5">
    <source>
        <dbReference type="ARBA" id="ARBA00012720"/>
    </source>
</evidence>
<dbReference type="EC" id="4.2.99.18" evidence="5"/>
<feature type="region of interest" description="Disordered" evidence="16">
    <location>
        <begin position="127"/>
        <end position="175"/>
    </location>
</feature>
<dbReference type="GO" id="GO:0006289">
    <property type="term" value="P:nucleotide-excision repair"/>
    <property type="evidence" value="ECO:0007669"/>
    <property type="project" value="InterPro"/>
</dbReference>
<evidence type="ECO:0000256" key="4">
    <source>
        <dbReference type="ARBA" id="ARBA00010679"/>
    </source>
</evidence>
<feature type="compositionally biased region" description="Basic residues" evidence="16">
    <location>
        <begin position="135"/>
        <end position="150"/>
    </location>
</feature>
<dbReference type="InterPro" id="IPR023170">
    <property type="entry name" value="HhH_base_excis_C"/>
</dbReference>
<dbReference type="InterPro" id="IPR052054">
    <property type="entry name" value="Oxidative_DNA_repair_enzyme"/>
</dbReference>
<dbReference type="OrthoDB" id="238681at2759"/>
<dbReference type="SUPFAM" id="SSF48150">
    <property type="entry name" value="DNA-glycosylase"/>
    <property type="match status" value="1"/>
</dbReference>
<evidence type="ECO:0000256" key="9">
    <source>
        <dbReference type="ARBA" id="ARBA00023239"/>
    </source>
</evidence>
<dbReference type="GO" id="GO:0003684">
    <property type="term" value="F:damaged DNA binding"/>
    <property type="evidence" value="ECO:0007669"/>
    <property type="project" value="InterPro"/>
</dbReference>
<dbReference type="GO" id="GO:0140078">
    <property type="term" value="F:class I DNA-(apurinic or apyrimidinic site) endonuclease activity"/>
    <property type="evidence" value="ECO:0007669"/>
    <property type="project" value="UniProtKB-EC"/>
</dbReference>
<dbReference type="FunFam" id="1.10.1670.10:FF:000005">
    <property type="entry name" value="N-glycosylase/DNA lyase OGG1"/>
    <property type="match status" value="1"/>
</dbReference>
<comment type="catalytic activity">
    <reaction evidence="14">
        <text>2'-deoxyribonucleotide-(2'-deoxyribose 5'-phosphate)-2'-deoxyribonucleotide-DNA = a 3'-end 2'-deoxyribonucleotide-(2,3-dehydro-2,3-deoxyribose 5'-phosphate)-DNA + a 5'-end 5'-phospho-2'-deoxyribonucleoside-DNA + H(+)</text>
        <dbReference type="Rhea" id="RHEA:66592"/>
        <dbReference type="Rhea" id="RHEA-COMP:13180"/>
        <dbReference type="Rhea" id="RHEA-COMP:16897"/>
        <dbReference type="Rhea" id="RHEA-COMP:17067"/>
        <dbReference type="ChEBI" id="CHEBI:15378"/>
        <dbReference type="ChEBI" id="CHEBI:136412"/>
        <dbReference type="ChEBI" id="CHEBI:157695"/>
        <dbReference type="ChEBI" id="CHEBI:167181"/>
        <dbReference type="EC" id="4.2.99.18"/>
    </reaction>
</comment>
<dbReference type="AlphaFoldDB" id="A0A9D3Q1K0"/>
<dbReference type="Pfam" id="PF00730">
    <property type="entry name" value="HhH-GPD"/>
    <property type="match status" value="1"/>
</dbReference>
<keyword evidence="6" id="KW-0227">DNA damage</keyword>
<dbReference type="InterPro" id="IPR011257">
    <property type="entry name" value="DNA_glycosylase"/>
</dbReference>
<evidence type="ECO:0000313" key="19">
    <source>
        <dbReference type="Proteomes" id="UP001046870"/>
    </source>
</evidence>
<protein>
    <recommendedName>
        <fullName evidence="15">N-glycosylase/DNA lyase</fullName>
        <ecNumber evidence="5">4.2.99.18</ecNumber>
    </recommendedName>
</protein>
<evidence type="ECO:0000256" key="2">
    <source>
        <dbReference type="ARBA" id="ARBA00004324"/>
    </source>
</evidence>
<evidence type="ECO:0000256" key="10">
    <source>
        <dbReference type="ARBA" id="ARBA00023242"/>
    </source>
</evidence>
<dbReference type="FunFam" id="1.10.340.30:FF:000006">
    <property type="entry name" value="N-glycosylase/DNA lyase isoform X2"/>
    <property type="match status" value="1"/>
</dbReference>
<keyword evidence="7" id="KW-0378">Hydrolase</keyword>
<evidence type="ECO:0000256" key="6">
    <source>
        <dbReference type="ARBA" id="ARBA00022763"/>
    </source>
</evidence>
<dbReference type="Gene3D" id="1.10.340.30">
    <property type="entry name" value="Hypothetical protein, domain 2"/>
    <property type="match status" value="1"/>
</dbReference>
<keyword evidence="9" id="KW-0456">Lyase</keyword>
<dbReference type="Gene3D" id="3.30.310.40">
    <property type="match status" value="1"/>
</dbReference>
<proteinExistence type="inferred from homology"/>
<evidence type="ECO:0000256" key="16">
    <source>
        <dbReference type="SAM" id="MobiDB-lite"/>
    </source>
</evidence>
<comment type="function">
    <text evidence="13">DNA repair enzyme that incises DNA at 8-oxoG residues. Excises 7,8-dihydro-8-oxoguanine and 2,6-diamino-4-hydroxy-5-N-methylformamidopyrimidine (FAPY) from damaged DNA. Has a beta-lyase activity that nicks DNA 3' to the lesion.</text>
</comment>
<dbReference type="GO" id="GO:0034039">
    <property type="term" value="F:8-oxo-7,8-dihydroguanine DNA N-glycosylase activity"/>
    <property type="evidence" value="ECO:0007669"/>
    <property type="project" value="TreeGrafter"/>
</dbReference>
<name>A0A9D3Q1K0_MEGAT</name>
<dbReference type="FunFam" id="3.30.310.40:FF:000001">
    <property type="entry name" value="N-glycosylase/DNA lyase isoform X2"/>
    <property type="match status" value="1"/>
</dbReference>
<evidence type="ECO:0000256" key="8">
    <source>
        <dbReference type="ARBA" id="ARBA00023204"/>
    </source>
</evidence>
<evidence type="ECO:0000256" key="11">
    <source>
        <dbReference type="ARBA" id="ARBA00023268"/>
    </source>
</evidence>
<dbReference type="GO" id="GO:0016363">
    <property type="term" value="C:nuclear matrix"/>
    <property type="evidence" value="ECO:0007669"/>
    <property type="project" value="UniProtKB-SubCell"/>
</dbReference>
<keyword evidence="11" id="KW-0511">Multifunctional enzyme</keyword>
<evidence type="ECO:0000313" key="18">
    <source>
        <dbReference type="EMBL" id="KAG7472227.1"/>
    </source>
</evidence>